<reference evidence="1 2" key="1">
    <citation type="submission" date="2019-01" db="EMBL/GenBank/DDBJ databases">
        <title>Novel species of Nocardioides.</title>
        <authorList>
            <person name="Liu Q."/>
            <person name="Xin Y.-H."/>
        </authorList>
    </citation>
    <scope>NUCLEOTIDE SEQUENCE [LARGE SCALE GENOMIC DNA]</scope>
    <source>
        <strain evidence="1 2">CGMCC 4.6882</strain>
    </source>
</reference>
<proteinExistence type="predicted"/>
<dbReference type="OrthoDB" id="3788090at2"/>
<protein>
    <submittedName>
        <fullName evidence="1">Uncharacterized protein</fullName>
    </submittedName>
</protein>
<keyword evidence="2" id="KW-1185">Reference proteome</keyword>
<evidence type="ECO:0000313" key="1">
    <source>
        <dbReference type="EMBL" id="RYB91155.1"/>
    </source>
</evidence>
<gene>
    <name evidence="1" type="ORF">EUA93_19740</name>
</gene>
<name>A0A4Q2RTI6_9ACTN</name>
<organism evidence="1 2">
    <name type="scientific">Nocardioides oleivorans</name>
    <dbReference type="NCBI Taxonomy" id="273676"/>
    <lineage>
        <taxon>Bacteria</taxon>
        <taxon>Bacillati</taxon>
        <taxon>Actinomycetota</taxon>
        <taxon>Actinomycetes</taxon>
        <taxon>Propionibacteriales</taxon>
        <taxon>Nocardioidaceae</taxon>
        <taxon>Nocardioides</taxon>
    </lineage>
</organism>
<sequence length="91" mass="10556">MEHKYPEGTIIRFMGEHTVLIPLWGPYGLMFLGPESLVRAGIEPDLVGDVAQWGEDWQNLSDTPDMHLRAIELIERLRRAFDGWYTIVYQP</sequence>
<dbReference type="Proteomes" id="UP000294071">
    <property type="component" value="Unassembled WGS sequence"/>
</dbReference>
<accession>A0A4Q2RTI6</accession>
<dbReference type="RefSeq" id="WP_129402050.1">
    <property type="nucleotide sequence ID" value="NZ_SDWT01000003.1"/>
</dbReference>
<evidence type="ECO:0000313" key="2">
    <source>
        <dbReference type="Proteomes" id="UP000294071"/>
    </source>
</evidence>
<dbReference type="AlphaFoldDB" id="A0A4Q2RTI6"/>
<comment type="caution">
    <text evidence="1">The sequence shown here is derived from an EMBL/GenBank/DDBJ whole genome shotgun (WGS) entry which is preliminary data.</text>
</comment>
<dbReference type="EMBL" id="SDWT01000003">
    <property type="protein sequence ID" value="RYB91155.1"/>
    <property type="molecule type" value="Genomic_DNA"/>
</dbReference>